<dbReference type="InterPro" id="IPR037522">
    <property type="entry name" value="HD_GYP_dom"/>
</dbReference>
<dbReference type="Pfam" id="PF11871">
    <property type="entry name" value="DUF3391"/>
    <property type="match status" value="1"/>
</dbReference>
<dbReference type="EMBL" id="JACEZS010000001">
    <property type="protein sequence ID" value="MBA5604370.1"/>
    <property type="molecule type" value="Genomic_DNA"/>
</dbReference>
<protein>
    <submittedName>
        <fullName evidence="2">HD-GYP domain-containing protein</fullName>
    </submittedName>
</protein>
<dbReference type="SMART" id="SM00471">
    <property type="entry name" value="HDc"/>
    <property type="match status" value="1"/>
</dbReference>
<dbReference type="PANTHER" id="PTHR43155:SF2">
    <property type="entry name" value="CYCLIC DI-GMP PHOSPHODIESTERASE PA4108"/>
    <property type="match status" value="1"/>
</dbReference>
<dbReference type="InterPro" id="IPR003607">
    <property type="entry name" value="HD/PDEase_dom"/>
</dbReference>
<dbReference type="NCBIfam" id="TIGR00277">
    <property type="entry name" value="HDIG"/>
    <property type="match status" value="1"/>
</dbReference>
<sequence>MLRKISVEKIRTGMYIHEMCGSWLDIPFWTKSFLVSSEQLRLRVQASGVRDIIIDTARGDDLAADAAPAPPVAPARAPAPARALDVVPGAIAQEFDRAAQVIAKSKLAVSSMFSEARMGQVSGVEGASALVEEIAASVMRNPQALVALSRLKTSDDYTYMHSVAVCAMMIALARQLGLSEQEVQACGEAGLLHDIGKMAIAPAILNKPGRLTDEEFSSVRTHPRAGYEMLAAVGGMSCTVLDVCLHHHEKYDGSGYPSRLSGDAISLYARMGAVCDVYDAVTSNRPYKAGWCPAESLRRMAEWTKEGHFDPTLFTAFVKCVGIYPIGTLLKLTSGRLAVVVDISKSLLRPVVKVLFSTKSMTYLPPQVVDLSLLPDTEAVASREDPGAWGLANLERYWAQC</sequence>
<accession>A0A7W2I5K4</accession>
<evidence type="ECO:0000313" key="2">
    <source>
        <dbReference type="EMBL" id="MBA5604370.1"/>
    </source>
</evidence>
<dbReference type="RefSeq" id="WP_182213888.1">
    <property type="nucleotide sequence ID" value="NZ_JACEZS010000001.1"/>
</dbReference>
<dbReference type="AlphaFoldDB" id="A0A7W2I5K4"/>
<dbReference type="InterPro" id="IPR006675">
    <property type="entry name" value="HDIG_dom"/>
</dbReference>
<organism evidence="2 3">
    <name type="scientific">Rugamonas fusca</name>
    <dbReference type="NCBI Taxonomy" id="2758568"/>
    <lineage>
        <taxon>Bacteria</taxon>
        <taxon>Pseudomonadati</taxon>
        <taxon>Pseudomonadota</taxon>
        <taxon>Betaproteobacteria</taxon>
        <taxon>Burkholderiales</taxon>
        <taxon>Oxalobacteraceae</taxon>
        <taxon>Telluria group</taxon>
        <taxon>Rugamonas</taxon>
    </lineage>
</organism>
<dbReference type="Pfam" id="PF13487">
    <property type="entry name" value="HD_5"/>
    <property type="match status" value="1"/>
</dbReference>
<dbReference type="PANTHER" id="PTHR43155">
    <property type="entry name" value="CYCLIC DI-GMP PHOSPHODIESTERASE PA4108-RELATED"/>
    <property type="match status" value="1"/>
</dbReference>
<gene>
    <name evidence="2" type="ORF">H3H36_03220</name>
</gene>
<dbReference type="InterPro" id="IPR021812">
    <property type="entry name" value="DUF3391"/>
</dbReference>
<dbReference type="Gene3D" id="1.10.3210.10">
    <property type="entry name" value="Hypothetical protein af1432"/>
    <property type="match status" value="1"/>
</dbReference>
<dbReference type="CDD" id="cd00077">
    <property type="entry name" value="HDc"/>
    <property type="match status" value="1"/>
</dbReference>
<proteinExistence type="predicted"/>
<name>A0A7W2I5K4_9BURK</name>
<evidence type="ECO:0000259" key="1">
    <source>
        <dbReference type="PROSITE" id="PS51832"/>
    </source>
</evidence>
<comment type="caution">
    <text evidence="2">The sequence shown here is derived from an EMBL/GenBank/DDBJ whole genome shotgun (WGS) entry which is preliminary data.</text>
</comment>
<evidence type="ECO:0000313" key="3">
    <source>
        <dbReference type="Proteomes" id="UP000566711"/>
    </source>
</evidence>
<reference evidence="2 3" key="1">
    <citation type="submission" date="2020-07" db="EMBL/GenBank/DDBJ databases">
        <title>Novel species isolated from subtropical streams in China.</title>
        <authorList>
            <person name="Lu H."/>
        </authorList>
    </citation>
    <scope>NUCLEOTIDE SEQUENCE [LARGE SCALE GENOMIC DNA]</scope>
    <source>
        <strain evidence="2 3">FT3S</strain>
    </source>
</reference>
<keyword evidence="3" id="KW-1185">Reference proteome</keyword>
<dbReference type="GO" id="GO:0008081">
    <property type="term" value="F:phosphoric diester hydrolase activity"/>
    <property type="evidence" value="ECO:0007669"/>
    <property type="project" value="UniProtKB-ARBA"/>
</dbReference>
<dbReference type="SUPFAM" id="SSF109604">
    <property type="entry name" value="HD-domain/PDEase-like"/>
    <property type="match status" value="1"/>
</dbReference>
<feature type="domain" description="HD-GYP" evidence="1">
    <location>
        <begin position="136"/>
        <end position="333"/>
    </location>
</feature>
<dbReference type="Proteomes" id="UP000566711">
    <property type="component" value="Unassembled WGS sequence"/>
</dbReference>
<dbReference type="PROSITE" id="PS51832">
    <property type="entry name" value="HD_GYP"/>
    <property type="match status" value="1"/>
</dbReference>